<dbReference type="NCBIfam" id="TIGR01465">
    <property type="entry name" value="cobM_cbiF"/>
    <property type="match status" value="1"/>
</dbReference>
<dbReference type="GO" id="GO:0032259">
    <property type="term" value="P:methylation"/>
    <property type="evidence" value="ECO:0007669"/>
    <property type="project" value="UniProtKB-KW"/>
</dbReference>
<keyword evidence="3" id="KW-0169">Cobalamin biosynthesis</keyword>
<dbReference type="Pfam" id="PF00590">
    <property type="entry name" value="TP_methylase"/>
    <property type="match status" value="1"/>
</dbReference>
<name>A0A811TKU1_9EURY</name>
<organism evidence="9 10">
    <name type="scientific">Candidatus Argoarchaeum ethanivorans</name>
    <dbReference type="NCBI Taxonomy" id="2608793"/>
    <lineage>
        <taxon>Archaea</taxon>
        <taxon>Methanobacteriati</taxon>
        <taxon>Methanobacteriota</taxon>
        <taxon>Stenosarchaea group</taxon>
        <taxon>Methanomicrobia</taxon>
        <taxon>Methanosarcinales</taxon>
        <taxon>Methanosarcinales incertae sedis</taxon>
        <taxon>GOM Arc I cluster</taxon>
        <taxon>Candidatus Argoarchaeum</taxon>
    </lineage>
</organism>
<dbReference type="InterPro" id="IPR006362">
    <property type="entry name" value="Cbl_synth_CobM/CibF"/>
</dbReference>
<dbReference type="PROSITE" id="PS00839">
    <property type="entry name" value="SUMT_1"/>
    <property type="match status" value="1"/>
</dbReference>
<sequence>MKTVYFVGAGPGDAKLITVRGKELLEIADVVIYTGSLVNRELLEYTKGETVNSHGMKLDQIIDLMIGSALQGKTVVRLHSGDPSIYGAITEQIKELEQKGLNVTIIPGVSSLFAASAALKTQLTLKGVSEAVIITRPRGTTLEQDDLASLSEHSNITMALFLGTDKIRDIMTRIRMPSDTPVAVVYHASWKDEKIIRGTIKDIADKVEASEITKSAIIIIGNVVSPEEYVNSYLYSHNTPFSS</sequence>
<dbReference type="InterPro" id="IPR003043">
    <property type="entry name" value="Uropor_MeTrfase_CS"/>
</dbReference>
<dbReference type="PANTHER" id="PTHR45790:SF4">
    <property type="entry name" value="COBALT-PRECORRIN-4 C(11)-METHYLTRANSFERASE"/>
    <property type="match status" value="1"/>
</dbReference>
<keyword evidence="4 7" id="KW-0489">Methyltransferase</keyword>
<evidence type="ECO:0000256" key="7">
    <source>
        <dbReference type="RuleBase" id="RU003960"/>
    </source>
</evidence>
<dbReference type="UniPathway" id="UPA00148"/>
<protein>
    <submittedName>
        <fullName evidence="9">Uroporphyrinogen-III C-methyltransferase</fullName>
        <ecNumber evidence="9">2.1.1.107</ecNumber>
    </submittedName>
</protein>
<evidence type="ECO:0000313" key="9">
    <source>
        <dbReference type="EMBL" id="CAD6495068.1"/>
    </source>
</evidence>
<dbReference type="GO" id="GO:0009236">
    <property type="term" value="P:cobalamin biosynthetic process"/>
    <property type="evidence" value="ECO:0007669"/>
    <property type="project" value="UniProtKB-UniPathway"/>
</dbReference>
<feature type="domain" description="Tetrapyrrole methylase" evidence="8">
    <location>
        <begin position="3"/>
        <end position="203"/>
    </location>
</feature>
<dbReference type="InterPro" id="IPR014777">
    <property type="entry name" value="4pyrrole_Mease_sub1"/>
</dbReference>
<comment type="caution">
    <text evidence="9">The sequence shown here is derived from an EMBL/GenBank/DDBJ whole genome shotgun (WGS) entry which is preliminary data.</text>
</comment>
<evidence type="ECO:0000256" key="4">
    <source>
        <dbReference type="ARBA" id="ARBA00022603"/>
    </source>
</evidence>
<dbReference type="InterPro" id="IPR000878">
    <property type="entry name" value="4pyrrol_Mease"/>
</dbReference>
<evidence type="ECO:0000256" key="2">
    <source>
        <dbReference type="ARBA" id="ARBA00005879"/>
    </source>
</evidence>
<comment type="similarity">
    <text evidence="2 7">Belongs to the precorrin methyltransferase family.</text>
</comment>
<dbReference type="SUPFAM" id="SSF53790">
    <property type="entry name" value="Tetrapyrrole methylase"/>
    <property type="match status" value="1"/>
</dbReference>
<reference evidence="9" key="1">
    <citation type="submission" date="2020-10" db="EMBL/GenBank/DDBJ databases">
        <authorList>
            <person name="Hahn C.J."/>
            <person name="Laso-Perez R."/>
            <person name="Vulcano F."/>
            <person name="Vaziourakis K.-M."/>
            <person name="Stokke R."/>
            <person name="Steen I.H."/>
            <person name="Teske A."/>
            <person name="Boetius A."/>
            <person name="Liebeke M."/>
            <person name="Amann R."/>
            <person name="Knittel K."/>
        </authorList>
    </citation>
    <scope>NUCLEOTIDE SEQUENCE</scope>
    <source>
        <strain evidence="9">Gfbio:e3339647-f889-4370-9287-4fb5cb688e4c:AG392D22_GoMArc1</strain>
    </source>
</reference>
<accession>A0A811TKU1</accession>
<dbReference type="AlphaFoldDB" id="A0A811TKU1"/>
<comment type="pathway">
    <text evidence="1">Cofactor biosynthesis; adenosylcobalamin biosynthesis.</text>
</comment>
<evidence type="ECO:0000256" key="1">
    <source>
        <dbReference type="ARBA" id="ARBA00004953"/>
    </source>
</evidence>
<dbReference type="EC" id="2.1.1.107" evidence="9"/>
<dbReference type="Proteomes" id="UP000634805">
    <property type="component" value="Unassembled WGS sequence"/>
</dbReference>
<dbReference type="InterPro" id="IPR014776">
    <property type="entry name" value="4pyrrole_Mease_sub2"/>
</dbReference>
<evidence type="ECO:0000313" key="10">
    <source>
        <dbReference type="Proteomes" id="UP000634805"/>
    </source>
</evidence>
<keyword evidence="5 7" id="KW-0808">Transferase</keyword>
<dbReference type="GO" id="GO:0046026">
    <property type="term" value="F:precorrin-4 C11-methyltransferase activity"/>
    <property type="evidence" value="ECO:0007669"/>
    <property type="project" value="InterPro"/>
</dbReference>
<proteinExistence type="inferred from homology"/>
<dbReference type="InterPro" id="IPR050161">
    <property type="entry name" value="Siro_Cobalamin_biosynth"/>
</dbReference>
<gene>
    <name evidence="9" type="primary">cobA</name>
    <name evidence="9" type="ORF">EMLJLAPB_01158</name>
</gene>
<keyword evidence="6" id="KW-0949">S-adenosyl-L-methionine</keyword>
<dbReference type="PANTHER" id="PTHR45790">
    <property type="entry name" value="SIROHEME SYNTHASE-RELATED"/>
    <property type="match status" value="1"/>
</dbReference>
<dbReference type="Gene3D" id="3.30.950.10">
    <property type="entry name" value="Methyltransferase, Cobalt-precorrin-4 Transmethylase, Domain 2"/>
    <property type="match status" value="1"/>
</dbReference>
<dbReference type="CDD" id="cd11641">
    <property type="entry name" value="Precorrin-4_C11-MT"/>
    <property type="match status" value="1"/>
</dbReference>
<evidence type="ECO:0000256" key="6">
    <source>
        <dbReference type="ARBA" id="ARBA00022691"/>
    </source>
</evidence>
<dbReference type="InterPro" id="IPR035996">
    <property type="entry name" value="4pyrrol_Methylase_sf"/>
</dbReference>
<dbReference type="PROSITE" id="PS00840">
    <property type="entry name" value="SUMT_2"/>
    <property type="match status" value="1"/>
</dbReference>
<evidence type="ECO:0000256" key="5">
    <source>
        <dbReference type="ARBA" id="ARBA00022679"/>
    </source>
</evidence>
<evidence type="ECO:0000256" key="3">
    <source>
        <dbReference type="ARBA" id="ARBA00022573"/>
    </source>
</evidence>
<dbReference type="EMBL" id="CAJHIS010000054">
    <property type="protein sequence ID" value="CAD6495068.1"/>
    <property type="molecule type" value="Genomic_DNA"/>
</dbReference>
<dbReference type="GO" id="GO:0004851">
    <property type="term" value="F:uroporphyrin-III C-methyltransferase activity"/>
    <property type="evidence" value="ECO:0007669"/>
    <property type="project" value="UniProtKB-EC"/>
</dbReference>
<evidence type="ECO:0000259" key="8">
    <source>
        <dbReference type="Pfam" id="PF00590"/>
    </source>
</evidence>
<dbReference type="Gene3D" id="3.40.1010.10">
    <property type="entry name" value="Cobalt-precorrin-4 Transmethylase, Domain 1"/>
    <property type="match status" value="1"/>
</dbReference>